<evidence type="ECO:0000313" key="6">
    <source>
        <dbReference type="EMBL" id="MFA9462172.1"/>
    </source>
</evidence>
<comment type="similarity">
    <text evidence="1">Belongs to the membrane fusion protein (MFP) (TC 8.A.1) family.</text>
</comment>
<dbReference type="PANTHER" id="PTHR30469:SF15">
    <property type="entry name" value="HLYD FAMILY OF SECRETION PROTEINS"/>
    <property type="match status" value="1"/>
</dbReference>
<dbReference type="Gene3D" id="2.40.30.170">
    <property type="match status" value="1"/>
</dbReference>
<dbReference type="Gene3D" id="1.10.287.470">
    <property type="entry name" value="Helix hairpin bin"/>
    <property type="match status" value="1"/>
</dbReference>
<evidence type="ECO:0000256" key="3">
    <source>
        <dbReference type="SAM" id="SignalP"/>
    </source>
</evidence>
<dbReference type="SUPFAM" id="SSF111369">
    <property type="entry name" value="HlyD-like secretion proteins"/>
    <property type="match status" value="1"/>
</dbReference>
<reference evidence="6 7" key="1">
    <citation type="submission" date="2024-08" db="EMBL/GenBank/DDBJ databases">
        <title>Whole-genome sequencing of halo(alkali)philic microorganisms from hypersaline lakes.</title>
        <authorList>
            <person name="Sorokin D.Y."/>
            <person name="Merkel A.Y."/>
            <person name="Messina E."/>
            <person name="Yakimov M."/>
        </authorList>
    </citation>
    <scope>NUCLEOTIDE SEQUENCE [LARGE SCALE GENOMIC DNA]</scope>
    <source>
        <strain evidence="6 7">Cl-TMA</strain>
    </source>
</reference>
<dbReference type="Pfam" id="PF25954">
    <property type="entry name" value="Beta-barrel_RND_2"/>
    <property type="match status" value="1"/>
</dbReference>
<gene>
    <name evidence="6" type="ORF">ACERLL_15240</name>
</gene>
<accession>A0ABV4TZ11</accession>
<proteinExistence type="inferred from homology"/>
<evidence type="ECO:0000259" key="4">
    <source>
        <dbReference type="Pfam" id="PF25954"/>
    </source>
</evidence>
<feature type="chain" id="PRO_5045179163" evidence="3">
    <location>
        <begin position="36"/>
        <end position="374"/>
    </location>
</feature>
<dbReference type="NCBIfam" id="TIGR01730">
    <property type="entry name" value="RND_mfp"/>
    <property type="match status" value="1"/>
</dbReference>
<organism evidence="6 7">
    <name type="scientific">Thiohalorhabdus methylotrophus</name>
    <dbReference type="NCBI Taxonomy" id="3242694"/>
    <lineage>
        <taxon>Bacteria</taxon>
        <taxon>Pseudomonadati</taxon>
        <taxon>Pseudomonadota</taxon>
        <taxon>Gammaproteobacteria</taxon>
        <taxon>Thiohalorhabdales</taxon>
        <taxon>Thiohalorhabdaceae</taxon>
        <taxon>Thiohalorhabdus</taxon>
    </lineage>
</organism>
<dbReference type="InterPro" id="IPR058792">
    <property type="entry name" value="Beta-barrel_RND_2"/>
</dbReference>
<name>A0ABV4TZ11_9GAMM</name>
<sequence>MPPRLPLQLPRRRFRSALLGLTAALMATLTGPAHSQQAPPVRVTKAETAPIIREVQLTGTVTSPKVARVSTSVGGLVETMRVDSGDRVEAGMPLLKLDRKLEKLQLRQERAAVAEAEEQLADARRRLSEARRLVRNQNIPESEVRSREAEVRIEQAALERLRARAEHQAERVARHSVDAPFNGVVSRKLTAAGEWVDPGTAVVELVAMDGLRLDFQAPQGYYPRIDAGAPIRVRLESVPDNPLDGRVAATIPVSDPEARTFTVRVHMNREEVPITPGMSASATLPLETGRRGVVVPRDALLRYPDGRKTVWVVEKDGDGHVAREHKVQTGLSFDGRVEIRSGLEAGARVVTRGNEALQEGQRVRLVGSNRAASD</sequence>
<evidence type="ECO:0000259" key="5">
    <source>
        <dbReference type="Pfam" id="PF25967"/>
    </source>
</evidence>
<feature type="coiled-coil region" evidence="2">
    <location>
        <begin position="99"/>
        <end position="166"/>
    </location>
</feature>
<evidence type="ECO:0000313" key="7">
    <source>
        <dbReference type="Proteomes" id="UP001575181"/>
    </source>
</evidence>
<keyword evidence="7" id="KW-1185">Reference proteome</keyword>
<dbReference type="InterPro" id="IPR006143">
    <property type="entry name" value="RND_pump_MFP"/>
</dbReference>
<keyword evidence="2" id="KW-0175">Coiled coil</keyword>
<feature type="signal peptide" evidence="3">
    <location>
        <begin position="1"/>
        <end position="35"/>
    </location>
</feature>
<protein>
    <submittedName>
        <fullName evidence="6">Efflux RND transporter periplasmic adaptor subunit</fullName>
    </submittedName>
</protein>
<dbReference type="Gene3D" id="2.40.50.100">
    <property type="match status" value="1"/>
</dbReference>
<dbReference type="Pfam" id="PF25967">
    <property type="entry name" value="RND-MFP_C"/>
    <property type="match status" value="1"/>
</dbReference>
<feature type="domain" description="Multidrug resistance protein MdtA-like C-terminal permuted SH3" evidence="5">
    <location>
        <begin position="293"/>
        <end position="353"/>
    </location>
</feature>
<dbReference type="Gene3D" id="2.40.420.20">
    <property type="match status" value="1"/>
</dbReference>
<dbReference type="InterPro" id="IPR058627">
    <property type="entry name" value="MdtA-like_C"/>
</dbReference>
<evidence type="ECO:0000256" key="1">
    <source>
        <dbReference type="ARBA" id="ARBA00009477"/>
    </source>
</evidence>
<dbReference type="RefSeq" id="WP_373656959.1">
    <property type="nucleotide sequence ID" value="NZ_JBGUAW010000011.1"/>
</dbReference>
<dbReference type="EMBL" id="JBGUAW010000011">
    <property type="protein sequence ID" value="MFA9462172.1"/>
    <property type="molecule type" value="Genomic_DNA"/>
</dbReference>
<feature type="domain" description="CusB-like beta-barrel" evidence="4">
    <location>
        <begin position="214"/>
        <end position="284"/>
    </location>
</feature>
<evidence type="ECO:0000256" key="2">
    <source>
        <dbReference type="SAM" id="Coils"/>
    </source>
</evidence>
<dbReference type="Proteomes" id="UP001575181">
    <property type="component" value="Unassembled WGS sequence"/>
</dbReference>
<comment type="caution">
    <text evidence="6">The sequence shown here is derived from an EMBL/GenBank/DDBJ whole genome shotgun (WGS) entry which is preliminary data.</text>
</comment>
<keyword evidence="3" id="KW-0732">Signal</keyword>
<dbReference type="PANTHER" id="PTHR30469">
    <property type="entry name" value="MULTIDRUG RESISTANCE PROTEIN MDTA"/>
    <property type="match status" value="1"/>
</dbReference>